<evidence type="ECO:0000256" key="2">
    <source>
        <dbReference type="ARBA" id="ARBA00022741"/>
    </source>
</evidence>
<feature type="domain" description="NERD" evidence="7">
    <location>
        <begin position="14"/>
        <end position="131"/>
    </location>
</feature>
<sequence>MAMTAPRWRAITDSAWQWEQDALEFLKQHLPDHDPWRVWSNFEFIDDEGKVNEVDALVLSPRGFFLVEIKSRPGSVEGDAHSWTWTTDARRLSYDNPLILTNRKAKRLASLLKRQPSVAKARIRVPFLEHVVFLSAPRIEPRLDAATATRVFRMGRPGGPQDQGIVSVLSGGLPSANYMASIDAPVARVISRAMEEAGVRPALGQRRIGDYELGKILDEGDGWQDWDGVHVSAKVHRRIRVYPFTTSSSDEARKSLGRLAAREFQVLEGIDHPGILKVRDFKESERGPALVFDHDPKAKRLDFLLREHLDLMGVELRLQFVRQLAETLKYAHGKRLYHRALSPQSILVRDPDQAYPNLQIMNWQSAARDASTGGTSLGTRGTEHLEDYVEDLAKVYIAPEALHGGVETGAHHDVFSLGAIAFHLFAGQPPAASPLDLVTKLRTDGGLRISDMIDGAMQSLVDLIRLSTHPVVSNRIGTMEEFLDYLGEAETEMRLGTPEVTVDPAVAKPGDRIDGGFTVVRRLGRGASADALLVRADDDPKEEELVLKVALDPANNDRLQAEGAVLDKLHHQNIVKARRTLPVAGRTAVLMEHVNGCKGRMKLGPSAFPVQGECARG</sequence>
<gene>
    <name evidence="8" type="ORF">IGS68_15740</name>
</gene>
<evidence type="ECO:0000259" key="6">
    <source>
        <dbReference type="PROSITE" id="PS50011"/>
    </source>
</evidence>
<evidence type="ECO:0000313" key="8">
    <source>
        <dbReference type="EMBL" id="QQP87552.1"/>
    </source>
</evidence>
<dbReference type="Gene3D" id="1.10.510.10">
    <property type="entry name" value="Transferase(Phosphotransferase) domain 1"/>
    <property type="match status" value="1"/>
</dbReference>
<keyword evidence="3" id="KW-0418">Kinase</keyword>
<accession>A0ABX7AZN6</accession>
<feature type="domain" description="Protein kinase" evidence="6">
    <location>
        <begin position="202"/>
        <end position="506"/>
    </location>
</feature>
<name>A0ABX7AZN6_9PROT</name>
<dbReference type="Pfam" id="PF00069">
    <property type="entry name" value="Pkinase"/>
    <property type="match status" value="1"/>
</dbReference>
<dbReference type="Pfam" id="PF08378">
    <property type="entry name" value="NERD"/>
    <property type="match status" value="1"/>
</dbReference>
<dbReference type="InterPro" id="IPR011528">
    <property type="entry name" value="NERD"/>
</dbReference>
<organism evidence="8 9">
    <name type="scientific">Skermanella cutis</name>
    <dbReference type="NCBI Taxonomy" id="2775420"/>
    <lineage>
        <taxon>Bacteria</taxon>
        <taxon>Pseudomonadati</taxon>
        <taxon>Pseudomonadota</taxon>
        <taxon>Alphaproteobacteria</taxon>
        <taxon>Rhodospirillales</taxon>
        <taxon>Azospirillaceae</taxon>
        <taxon>Skermanella</taxon>
    </lineage>
</organism>
<reference evidence="8" key="1">
    <citation type="submission" date="2021-02" db="EMBL/GenBank/DDBJ databases">
        <title>Skermanella TT6 skin isolate.</title>
        <authorList>
            <person name="Lee K."/>
            <person name="Ganzorig M."/>
        </authorList>
    </citation>
    <scope>NUCLEOTIDE SEQUENCE</scope>
    <source>
        <strain evidence="8">TT6</strain>
    </source>
</reference>
<dbReference type="InterPro" id="IPR011009">
    <property type="entry name" value="Kinase-like_dom_sf"/>
</dbReference>
<dbReference type="SMART" id="SM00220">
    <property type="entry name" value="S_TKc"/>
    <property type="match status" value="1"/>
</dbReference>
<dbReference type="InterPro" id="IPR000719">
    <property type="entry name" value="Prot_kinase_dom"/>
</dbReference>
<dbReference type="PROSITE" id="PS50965">
    <property type="entry name" value="NERD"/>
    <property type="match status" value="1"/>
</dbReference>
<evidence type="ECO:0000259" key="7">
    <source>
        <dbReference type="PROSITE" id="PS50965"/>
    </source>
</evidence>
<dbReference type="InterPro" id="IPR017441">
    <property type="entry name" value="Protein_kinase_ATP_BS"/>
</dbReference>
<dbReference type="PROSITE" id="PS00107">
    <property type="entry name" value="PROTEIN_KINASE_ATP"/>
    <property type="match status" value="1"/>
</dbReference>
<dbReference type="Gene3D" id="3.30.200.20">
    <property type="entry name" value="Phosphorylase Kinase, domain 1"/>
    <property type="match status" value="1"/>
</dbReference>
<dbReference type="PROSITE" id="PS50011">
    <property type="entry name" value="PROTEIN_KINASE_DOM"/>
    <property type="match status" value="2"/>
</dbReference>
<keyword evidence="2 5" id="KW-0547">Nucleotide-binding</keyword>
<dbReference type="EMBL" id="CP067420">
    <property type="protein sequence ID" value="QQP87552.1"/>
    <property type="molecule type" value="Genomic_DNA"/>
</dbReference>
<evidence type="ECO:0000313" key="9">
    <source>
        <dbReference type="Proteomes" id="UP000595197"/>
    </source>
</evidence>
<feature type="binding site" evidence="5">
    <location>
        <position position="548"/>
    </location>
    <ligand>
        <name>ATP</name>
        <dbReference type="ChEBI" id="CHEBI:30616"/>
    </ligand>
</feature>
<dbReference type="PANTHER" id="PTHR43289">
    <property type="entry name" value="MITOGEN-ACTIVATED PROTEIN KINASE KINASE KINASE 20-RELATED"/>
    <property type="match status" value="1"/>
</dbReference>
<evidence type="ECO:0000256" key="4">
    <source>
        <dbReference type="ARBA" id="ARBA00022840"/>
    </source>
</evidence>
<dbReference type="Proteomes" id="UP000595197">
    <property type="component" value="Chromosome"/>
</dbReference>
<keyword evidence="1" id="KW-0808">Transferase</keyword>
<keyword evidence="9" id="KW-1185">Reference proteome</keyword>
<evidence type="ECO:0000256" key="1">
    <source>
        <dbReference type="ARBA" id="ARBA00022679"/>
    </source>
</evidence>
<protein>
    <submittedName>
        <fullName evidence="8">NERD domain-containing protein</fullName>
    </submittedName>
</protein>
<feature type="domain" description="Protein kinase" evidence="6">
    <location>
        <begin position="517"/>
        <end position="617"/>
    </location>
</feature>
<dbReference type="RefSeq" id="WP_201070892.1">
    <property type="nucleotide sequence ID" value="NZ_CP067420.1"/>
</dbReference>
<evidence type="ECO:0000256" key="5">
    <source>
        <dbReference type="PROSITE-ProRule" id="PRU10141"/>
    </source>
</evidence>
<evidence type="ECO:0000256" key="3">
    <source>
        <dbReference type="ARBA" id="ARBA00022777"/>
    </source>
</evidence>
<proteinExistence type="predicted"/>
<dbReference type="SUPFAM" id="SSF56112">
    <property type="entry name" value="Protein kinase-like (PK-like)"/>
    <property type="match status" value="2"/>
</dbReference>
<keyword evidence="4 5" id="KW-0067">ATP-binding</keyword>
<dbReference type="PANTHER" id="PTHR43289:SF34">
    <property type="entry name" value="SERINE_THREONINE-PROTEIN KINASE YBDM-RELATED"/>
    <property type="match status" value="1"/>
</dbReference>